<evidence type="ECO:0000313" key="5">
    <source>
        <dbReference type="EMBL" id="QFU99448.1"/>
    </source>
</evidence>
<reference evidence="5 6" key="1">
    <citation type="submission" date="2019-10" db="EMBL/GenBank/DDBJ databases">
        <title>Genome sequence of Luteimicrobium xylanilyticum HY-24.</title>
        <authorList>
            <person name="Kim D.Y."/>
            <person name="Park H.-Y."/>
        </authorList>
    </citation>
    <scope>NUCLEOTIDE SEQUENCE [LARGE SCALE GENOMIC DNA]</scope>
    <source>
        <strain evidence="5 6">HY-24</strain>
    </source>
</reference>
<evidence type="ECO:0000259" key="4">
    <source>
        <dbReference type="PROSITE" id="PS50932"/>
    </source>
</evidence>
<dbReference type="PROSITE" id="PS00356">
    <property type="entry name" value="HTH_LACI_1"/>
    <property type="match status" value="1"/>
</dbReference>
<dbReference type="Pfam" id="PF00356">
    <property type="entry name" value="LacI"/>
    <property type="match status" value="1"/>
</dbReference>
<dbReference type="CDD" id="cd06267">
    <property type="entry name" value="PBP1_LacI_sugar_binding-like"/>
    <property type="match status" value="1"/>
</dbReference>
<dbReference type="PANTHER" id="PTHR30146">
    <property type="entry name" value="LACI-RELATED TRANSCRIPTIONAL REPRESSOR"/>
    <property type="match status" value="1"/>
</dbReference>
<dbReference type="Proteomes" id="UP000326702">
    <property type="component" value="Chromosome"/>
</dbReference>
<organism evidence="5 6">
    <name type="scientific">Luteimicrobium xylanilyticum</name>
    <dbReference type="NCBI Taxonomy" id="1133546"/>
    <lineage>
        <taxon>Bacteria</taxon>
        <taxon>Bacillati</taxon>
        <taxon>Actinomycetota</taxon>
        <taxon>Actinomycetes</taxon>
        <taxon>Micrococcales</taxon>
        <taxon>Luteimicrobium</taxon>
    </lineage>
</organism>
<dbReference type="EMBL" id="CP045529">
    <property type="protein sequence ID" value="QFU99448.1"/>
    <property type="molecule type" value="Genomic_DNA"/>
</dbReference>
<dbReference type="InterPro" id="IPR046335">
    <property type="entry name" value="LacI/GalR-like_sensor"/>
</dbReference>
<dbReference type="PRINTS" id="PR00036">
    <property type="entry name" value="HTHLACI"/>
</dbReference>
<keyword evidence="3" id="KW-0804">Transcription</keyword>
<accession>A0A5P9QD99</accession>
<sequence>MSEDPHPTTLPTLEDVARVAGVSRASVSRVVNGKPGVAPHIVEAVQEAVKTTRYVPNPAARSLVTRQSGSVAIVVSGAGVDHEASPEEVYGDPFFGRLSSALVRALSRRELHPVLMLAESDTERDRVDAFLARRGADGALLISTAPHDPLPGRLVEAGHPVVTFSRPPDGVRADWVDVGHRQGAALAAGRLVERGARRPAVISGPLDVPAAAERLAGFLESMARHGRSYVPVLTGSFTVESGERAMRELLAQHPDLDGVFAANDLMGIGALHALADAGRTVPDDVAVVGFDDSLPARYARPALTTVRQPLEEMGEAMVDLLVERLAGPGGAPVSRVFVPTLQVRASA</sequence>
<dbReference type="InterPro" id="IPR010982">
    <property type="entry name" value="Lambda_DNA-bd_dom_sf"/>
</dbReference>
<evidence type="ECO:0000256" key="3">
    <source>
        <dbReference type="ARBA" id="ARBA00023163"/>
    </source>
</evidence>
<keyword evidence="1" id="KW-0805">Transcription regulation</keyword>
<dbReference type="KEGG" id="lxl:KDY119_02979"/>
<keyword evidence="2" id="KW-0238">DNA-binding</keyword>
<dbReference type="SMART" id="SM00354">
    <property type="entry name" value="HTH_LACI"/>
    <property type="match status" value="1"/>
</dbReference>
<dbReference type="InterPro" id="IPR000843">
    <property type="entry name" value="HTH_LacI"/>
</dbReference>
<dbReference type="RefSeq" id="WP_036947343.1">
    <property type="nucleotide sequence ID" value="NZ_BAABIH010000008.1"/>
</dbReference>
<name>A0A5P9QD99_9MICO</name>
<dbReference type="SUPFAM" id="SSF47413">
    <property type="entry name" value="lambda repressor-like DNA-binding domains"/>
    <property type="match status" value="1"/>
</dbReference>
<dbReference type="Gene3D" id="3.40.50.2300">
    <property type="match status" value="2"/>
</dbReference>
<evidence type="ECO:0000256" key="2">
    <source>
        <dbReference type="ARBA" id="ARBA00023125"/>
    </source>
</evidence>
<proteinExistence type="predicted"/>
<protein>
    <submittedName>
        <fullName evidence="5">HTH-type transcriptional regulator GalR</fullName>
    </submittedName>
</protein>
<keyword evidence="6" id="KW-1185">Reference proteome</keyword>
<evidence type="ECO:0000313" key="6">
    <source>
        <dbReference type="Proteomes" id="UP000326702"/>
    </source>
</evidence>
<feature type="domain" description="HTH lacI-type" evidence="4">
    <location>
        <begin position="11"/>
        <end position="65"/>
    </location>
</feature>
<dbReference type="CDD" id="cd01392">
    <property type="entry name" value="HTH_LacI"/>
    <property type="match status" value="1"/>
</dbReference>
<dbReference type="AlphaFoldDB" id="A0A5P9QD99"/>
<dbReference type="GO" id="GO:0000976">
    <property type="term" value="F:transcription cis-regulatory region binding"/>
    <property type="evidence" value="ECO:0007669"/>
    <property type="project" value="TreeGrafter"/>
</dbReference>
<dbReference type="Pfam" id="PF13377">
    <property type="entry name" value="Peripla_BP_3"/>
    <property type="match status" value="1"/>
</dbReference>
<evidence type="ECO:0000256" key="1">
    <source>
        <dbReference type="ARBA" id="ARBA00023015"/>
    </source>
</evidence>
<dbReference type="GO" id="GO:0003700">
    <property type="term" value="F:DNA-binding transcription factor activity"/>
    <property type="evidence" value="ECO:0007669"/>
    <property type="project" value="TreeGrafter"/>
</dbReference>
<dbReference type="InterPro" id="IPR028082">
    <property type="entry name" value="Peripla_BP_I"/>
</dbReference>
<dbReference type="SUPFAM" id="SSF53822">
    <property type="entry name" value="Periplasmic binding protein-like I"/>
    <property type="match status" value="1"/>
</dbReference>
<dbReference type="PANTHER" id="PTHR30146:SF109">
    <property type="entry name" value="HTH-TYPE TRANSCRIPTIONAL REGULATOR GALS"/>
    <property type="match status" value="1"/>
</dbReference>
<dbReference type="PROSITE" id="PS50932">
    <property type="entry name" value="HTH_LACI_2"/>
    <property type="match status" value="1"/>
</dbReference>
<dbReference type="Gene3D" id="1.10.260.40">
    <property type="entry name" value="lambda repressor-like DNA-binding domains"/>
    <property type="match status" value="1"/>
</dbReference>
<gene>
    <name evidence="5" type="ORF">KDY119_02979</name>
</gene>